<dbReference type="PANTHER" id="PTHR42852:SF6">
    <property type="entry name" value="THIOL:DISULFIDE INTERCHANGE PROTEIN DSBE"/>
    <property type="match status" value="1"/>
</dbReference>
<feature type="signal peptide" evidence="5">
    <location>
        <begin position="1"/>
        <end position="19"/>
    </location>
</feature>
<evidence type="ECO:0000256" key="5">
    <source>
        <dbReference type="SAM" id="SignalP"/>
    </source>
</evidence>
<dbReference type="Pfam" id="PF00578">
    <property type="entry name" value="AhpC-TSA"/>
    <property type="match status" value="1"/>
</dbReference>
<dbReference type="EMBL" id="BAABGR010000015">
    <property type="protein sequence ID" value="GAA4515151.1"/>
    <property type="molecule type" value="Genomic_DNA"/>
</dbReference>
<dbReference type="Pfam" id="PF14289">
    <property type="entry name" value="DUF4369"/>
    <property type="match status" value="1"/>
</dbReference>
<evidence type="ECO:0000313" key="7">
    <source>
        <dbReference type="EMBL" id="GAA4515151.1"/>
    </source>
</evidence>
<dbReference type="InterPro" id="IPR036249">
    <property type="entry name" value="Thioredoxin-like_sf"/>
</dbReference>
<keyword evidence="2" id="KW-0201">Cytochrome c-type biogenesis</keyword>
<protein>
    <submittedName>
        <fullName evidence="7">TlpA disulfide reductase family protein</fullName>
    </submittedName>
</protein>
<reference evidence="8" key="1">
    <citation type="journal article" date="2019" name="Int. J. Syst. Evol. Microbiol.">
        <title>The Global Catalogue of Microorganisms (GCM) 10K type strain sequencing project: providing services to taxonomists for standard genome sequencing and annotation.</title>
        <authorList>
            <consortium name="The Broad Institute Genomics Platform"/>
            <consortium name="The Broad Institute Genome Sequencing Center for Infectious Disease"/>
            <person name="Wu L."/>
            <person name="Ma J."/>
        </authorList>
    </citation>
    <scope>NUCLEOTIDE SEQUENCE [LARGE SCALE GENOMIC DNA]</scope>
    <source>
        <strain evidence="8">JCM 17858</strain>
    </source>
</reference>
<evidence type="ECO:0000313" key="8">
    <source>
        <dbReference type="Proteomes" id="UP001500394"/>
    </source>
</evidence>
<dbReference type="PROSITE" id="PS51352">
    <property type="entry name" value="THIOREDOXIN_2"/>
    <property type="match status" value="1"/>
</dbReference>
<keyword evidence="3" id="KW-1015">Disulfide bond</keyword>
<dbReference type="InterPro" id="IPR025380">
    <property type="entry name" value="DUF4369"/>
</dbReference>
<dbReference type="CDD" id="cd02966">
    <property type="entry name" value="TlpA_like_family"/>
    <property type="match status" value="1"/>
</dbReference>
<keyword evidence="4" id="KW-0676">Redox-active center</keyword>
<dbReference type="InterPro" id="IPR000866">
    <property type="entry name" value="AhpC/TSA"/>
</dbReference>
<keyword evidence="5" id="KW-0732">Signal</keyword>
<organism evidence="7 8">
    <name type="scientific">Sphingobacterium thermophilum</name>
    <dbReference type="NCBI Taxonomy" id="768534"/>
    <lineage>
        <taxon>Bacteria</taxon>
        <taxon>Pseudomonadati</taxon>
        <taxon>Bacteroidota</taxon>
        <taxon>Sphingobacteriia</taxon>
        <taxon>Sphingobacteriales</taxon>
        <taxon>Sphingobacteriaceae</taxon>
        <taxon>Sphingobacterium</taxon>
    </lineage>
</organism>
<evidence type="ECO:0000256" key="2">
    <source>
        <dbReference type="ARBA" id="ARBA00022748"/>
    </source>
</evidence>
<feature type="chain" id="PRO_5045707559" evidence="5">
    <location>
        <begin position="20"/>
        <end position="378"/>
    </location>
</feature>
<dbReference type="InterPro" id="IPR017937">
    <property type="entry name" value="Thioredoxin_CS"/>
</dbReference>
<proteinExistence type="predicted"/>
<comment type="subcellular location">
    <subcellularLocation>
        <location evidence="1">Cell envelope</location>
    </subcellularLocation>
</comment>
<evidence type="ECO:0000256" key="3">
    <source>
        <dbReference type="ARBA" id="ARBA00023157"/>
    </source>
</evidence>
<dbReference type="PANTHER" id="PTHR42852">
    <property type="entry name" value="THIOL:DISULFIDE INTERCHANGE PROTEIN DSBE"/>
    <property type="match status" value="1"/>
</dbReference>
<evidence type="ECO:0000256" key="4">
    <source>
        <dbReference type="ARBA" id="ARBA00023284"/>
    </source>
</evidence>
<name>A0ABP8R0R7_9SPHI</name>
<dbReference type="InterPro" id="IPR050553">
    <property type="entry name" value="Thioredoxin_ResA/DsbE_sf"/>
</dbReference>
<dbReference type="Gene3D" id="3.40.30.10">
    <property type="entry name" value="Glutaredoxin"/>
    <property type="match status" value="1"/>
</dbReference>
<dbReference type="InterPro" id="IPR013766">
    <property type="entry name" value="Thioredoxin_domain"/>
</dbReference>
<dbReference type="SUPFAM" id="SSF52833">
    <property type="entry name" value="Thioredoxin-like"/>
    <property type="match status" value="1"/>
</dbReference>
<evidence type="ECO:0000259" key="6">
    <source>
        <dbReference type="PROSITE" id="PS51352"/>
    </source>
</evidence>
<comment type="caution">
    <text evidence="7">The sequence shown here is derived from an EMBL/GenBank/DDBJ whole genome shotgun (WGS) entry which is preliminary data.</text>
</comment>
<feature type="domain" description="Thioredoxin" evidence="6">
    <location>
        <begin position="238"/>
        <end position="378"/>
    </location>
</feature>
<sequence length="378" mass="42460">MKFVYLLITTVLLYSNAFGQNNSFLIQGKADKRFEGKKLYLDYQQNGNSITDSTVIKNGKFTFKGQADEPNYARMVLDTEGVGKLKAQYTGDRLYFFIGNETYKFNITESLKKATISGSSLHEDFLEYINFIGGDFMDIIDQANSAFAAVPLDAPDKEQQYAAIKQKYDQILEKRNDQQLIFATQNPNSIFSIGALVEVANRRGTKPVESAFYNLSKELQNTINGKELAARIYADKNIIVGSIAPNFSQPDTQGNMIQLSDFKGKFVLLDFWASWCAPCRAENPNLKKAYNIYKPKGLEIFAISLDDKNSKAAWIKAIQDDGLPWIHAADLKGWRNEAAVLYGVKGVPQNYLIDPTGKIVAINIRGEELHKVLAEHIK</sequence>
<dbReference type="Proteomes" id="UP001500394">
    <property type="component" value="Unassembled WGS sequence"/>
</dbReference>
<gene>
    <name evidence="7" type="ORF">GCM10023173_12600</name>
</gene>
<dbReference type="RefSeq" id="WP_345066253.1">
    <property type="nucleotide sequence ID" value="NZ_BAABGR010000015.1"/>
</dbReference>
<keyword evidence="8" id="KW-1185">Reference proteome</keyword>
<accession>A0ABP8R0R7</accession>
<dbReference type="PROSITE" id="PS00194">
    <property type="entry name" value="THIOREDOXIN_1"/>
    <property type="match status" value="1"/>
</dbReference>
<evidence type="ECO:0000256" key="1">
    <source>
        <dbReference type="ARBA" id="ARBA00004196"/>
    </source>
</evidence>